<evidence type="ECO:0000256" key="5">
    <source>
        <dbReference type="SAM" id="MobiDB-lite"/>
    </source>
</evidence>
<accession>A0A0E4BVM3</accession>
<dbReference type="Pfam" id="PF24827">
    <property type="entry name" value="AstE_AspA_cat"/>
    <property type="match status" value="1"/>
</dbReference>
<evidence type="ECO:0000256" key="4">
    <source>
        <dbReference type="ARBA" id="ARBA00022833"/>
    </source>
</evidence>
<sequence length="155" mass="17246">MHTGLFHEIDFEKDQKWSGHLGIPFSIDRSPYFQLKIPIFRIKNGAGPKLLLMAGNHGDEYEGEITLTRLYRRLDAKAVKGEITILPFANLPAVMAARRRSPLDEGNLNRAFPGDAGARRRSASRTSSSTSCFRAMTSSSTSIPAARRWRTCPAP</sequence>
<feature type="domain" description="Succinylglutamate desuccinylase/Aspartoacylase catalytic" evidence="6">
    <location>
        <begin position="46"/>
        <end position="130"/>
    </location>
</feature>
<keyword evidence="4" id="KW-0862">Zinc</keyword>
<dbReference type="Proteomes" id="UP000063308">
    <property type="component" value="Chromosome"/>
</dbReference>
<evidence type="ECO:0000256" key="1">
    <source>
        <dbReference type="ARBA" id="ARBA00001947"/>
    </source>
</evidence>
<gene>
    <name evidence="7" type="ORF">NK6_8155</name>
</gene>
<evidence type="ECO:0000256" key="2">
    <source>
        <dbReference type="ARBA" id="ARBA00022723"/>
    </source>
</evidence>
<dbReference type="AlphaFoldDB" id="A0A0E4BVM3"/>
<dbReference type="Gene3D" id="3.40.630.10">
    <property type="entry name" value="Zn peptidases"/>
    <property type="match status" value="1"/>
</dbReference>
<dbReference type="GO" id="GO:0016788">
    <property type="term" value="F:hydrolase activity, acting on ester bonds"/>
    <property type="evidence" value="ECO:0007669"/>
    <property type="project" value="InterPro"/>
</dbReference>
<feature type="region of interest" description="Disordered" evidence="5">
    <location>
        <begin position="105"/>
        <end position="139"/>
    </location>
</feature>
<comment type="cofactor">
    <cofactor evidence="1">
        <name>Zn(2+)</name>
        <dbReference type="ChEBI" id="CHEBI:29105"/>
    </cofactor>
</comment>
<dbReference type="PANTHER" id="PTHR37326:SF1">
    <property type="entry name" value="BLL3975 PROTEIN"/>
    <property type="match status" value="1"/>
</dbReference>
<protein>
    <recommendedName>
        <fullName evidence="6">Succinylglutamate desuccinylase/Aspartoacylase catalytic domain-containing protein</fullName>
    </recommendedName>
</protein>
<dbReference type="InterPro" id="IPR053138">
    <property type="entry name" value="N-alpha-Ac-DABA_deacetylase"/>
</dbReference>
<organism evidence="7 8">
    <name type="scientific">Bradyrhizobium diazoefficiens</name>
    <dbReference type="NCBI Taxonomy" id="1355477"/>
    <lineage>
        <taxon>Bacteria</taxon>
        <taxon>Pseudomonadati</taxon>
        <taxon>Pseudomonadota</taxon>
        <taxon>Alphaproteobacteria</taxon>
        <taxon>Hyphomicrobiales</taxon>
        <taxon>Nitrobacteraceae</taxon>
        <taxon>Bradyrhizobium</taxon>
    </lineage>
</organism>
<name>A0A0E4BVM3_9BRAD</name>
<keyword evidence="2" id="KW-0479">Metal-binding</keyword>
<reference evidence="7 8" key="1">
    <citation type="submission" date="2014-11" db="EMBL/GenBank/DDBJ databases">
        <title>Symbiosis island explosion on the genome of extra-slow-growing strains of soybean bradyrhizobia with massive insertion sequences.</title>
        <authorList>
            <person name="Iida T."/>
            <person name="Minamisawa K."/>
        </authorList>
    </citation>
    <scope>NUCLEOTIDE SEQUENCE [LARGE SCALE GENOMIC DNA]</scope>
    <source>
        <strain evidence="7 8">NK6</strain>
    </source>
</reference>
<dbReference type="InterPro" id="IPR055438">
    <property type="entry name" value="AstE_AspA_cat"/>
</dbReference>
<evidence type="ECO:0000313" key="7">
    <source>
        <dbReference type="EMBL" id="BAR61304.1"/>
    </source>
</evidence>
<evidence type="ECO:0000313" key="8">
    <source>
        <dbReference type="Proteomes" id="UP000063308"/>
    </source>
</evidence>
<proteinExistence type="predicted"/>
<evidence type="ECO:0000259" key="6">
    <source>
        <dbReference type="Pfam" id="PF24827"/>
    </source>
</evidence>
<dbReference type="SUPFAM" id="SSF53187">
    <property type="entry name" value="Zn-dependent exopeptidases"/>
    <property type="match status" value="1"/>
</dbReference>
<keyword evidence="3" id="KW-0378">Hydrolase</keyword>
<dbReference type="PANTHER" id="PTHR37326">
    <property type="entry name" value="BLL3975 PROTEIN"/>
    <property type="match status" value="1"/>
</dbReference>
<dbReference type="EMBL" id="AP014685">
    <property type="protein sequence ID" value="BAR61304.1"/>
    <property type="molecule type" value="Genomic_DNA"/>
</dbReference>
<evidence type="ECO:0000256" key="3">
    <source>
        <dbReference type="ARBA" id="ARBA00022801"/>
    </source>
</evidence>
<dbReference type="GO" id="GO:0046872">
    <property type="term" value="F:metal ion binding"/>
    <property type="evidence" value="ECO:0007669"/>
    <property type="project" value="UniProtKB-KW"/>
</dbReference>